<evidence type="ECO:0000313" key="3">
    <source>
        <dbReference type="Proteomes" id="UP001218218"/>
    </source>
</evidence>
<dbReference type="InterPro" id="IPR059179">
    <property type="entry name" value="MLKL-like_MCAfunc"/>
</dbReference>
<dbReference type="CDD" id="cd21037">
    <property type="entry name" value="MLKL_NTD"/>
    <property type="match status" value="1"/>
</dbReference>
<protein>
    <submittedName>
        <fullName evidence="2">Uncharacterized protein</fullName>
    </submittedName>
</protein>
<dbReference type="EMBL" id="JARIHO010000077">
    <property type="protein sequence ID" value="KAJ7310854.1"/>
    <property type="molecule type" value="Genomic_DNA"/>
</dbReference>
<organism evidence="2 3">
    <name type="scientific">Mycena albidolilacea</name>
    <dbReference type="NCBI Taxonomy" id="1033008"/>
    <lineage>
        <taxon>Eukaryota</taxon>
        <taxon>Fungi</taxon>
        <taxon>Dikarya</taxon>
        <taxon>Basidiomycota</taxon>
        <taxon>Agaricomycotina</taxon>
        <taxon>Agaricomycetes</taxon>
        <taxon>Agaricomycetidae</taxon>
        <taxon>Agaricales</taxon>
        <taxon>Marasmiineae</taxon>
        <taxon>Mycenaceae</taxon>
        <taxon>Mycena</taxon>
    </lineage>
</organism>
<reference evidence="2" key="1">
    <citation type="submission" date="2023-03" db="EMBL/GenBank/DDBJ databases">
        <title>Massive genome expansion in bonnet fungi (Mycena s.s.) driven by repeated elements and novel gene families across ecological guilds.</title>
        <authorList>
            <consortium name="Lawrence Berkeley National Laboratory"/>
            <person name="Harder C.B."/>
            <person name="Miyauchi S."/>
            <person name="Viragh M."/>
            <person name="Kuo A."/>
            <person name="Thoen E."/>
            <person name="Andreopoulos B."/>
            <person name="Lu D."/>
            <person name="Skrede I."/>
            <person name="Drula E."/>
            <person name="Henrissat B."/>
            <person name="Morin E."/>
            <person name="Kohler A."/>
            <person name="Barry K."/>
            <person name="LaButti K."/>
            <person name="Morin E."/>
            <person name="Salamov A."/>
            <person name="Lipzen A."/>
            <person name="Mereny Z."/>
            <person name="Hegedus B."/>
            <person name="Baldrian P."/>
            <person name="Stursova M."/>
            <person name="Weitz H."/>
            <person name="Taylor A."/>
            <person name="Grigoriev I.V."/>
            <person name="Nagy L.G."/>
            <person name="Martin F."/>
            <person name="Kauserud H."/>
        </authorList>
    </citation>
    <scope>NUCLEOTIDE SEQUENCE</scope>
    <source>
        <strain evidence="2">CBHHK002</strain>
    </source>
</reference>
<accession>A0AAD6Z7V1</accession>
<evidence type="ECO:0000313" key="2">
    <source>
        <dbReference type="EMBL" id="KAJ7310854.1"/>
    </source>
</evidence>
<keyword evidence="1" id="KW-0175">Coiled coil</keyword>
<gene>
    <name evidence="2" type="ORF">DFH08DRAFT_974252</name>
</gene>
<proteinExistence type="predicted"/>
<evidence type="ECO:0000256" key="1">
    <source>
        <dbReference type="SAM" id="Coils"/>
    </source>
</evidence>
<name>A0AAD6Z7V1_9AGAR</name>
<dbReference type="AlphaFoldDB" id="A0AAD6Z7V1"/>
<comment type="caution">
    <text evidence="2">The sequence shown here is derived from an EMBL/GenBank/DDBJ whole genome shotgun (WGS) entry which is preliminary data.</text>
</comment>
<sequence>MSTTSASTQSPGQSAPKSDWLPNLIFLANLLKNGAEALPVPCVKGGLGMVAAVLEMAQKVKKNRDDWKEVCASAVGIVELVKKEIECHGVVMSERLKAFGEELVSLLEGIQQKLSKLKENQFRMRRRLMEVVQADKIGVEILGYKDRIKELRDNFVMVTVMENNANLSVVFAKVQENFSALMLHRPETIPLVSAERVEFTAPSSPVPDAAVVRPHIFTLRASAPDFVPHGFASLAETSTSTPHSFTLWADAPKTIPLVSAERVEYTAPSYPVPDVSVIRPHIFTLRASAPDFVPHGFASPAETPASTPHSFTLQANTPKTISLVSAEHIEFTAPSSPVPDVSVVRPYIFTLRGSAPDFVPQGFASLAEAPASIPRSFTLRASAPDFVPRGFASPTGTPASIPRSFTLRADTPIFLPRRPPLQVLRADAPDFVPCNLRAGHAFSDVQSSLPNDDVFPPHLRSLSRPNSDAIINDVPVDGASPPHVPSSPNRDTLEYFLRHYPDRLLVQSLLHIIDYGANIVHEGPSCPSNDSPTDLLIA</sequence>
<dbReference type="Proteomes" id="UP001218218">
    <property type="component" value="Unassembled WGS sequence"/>
</dbReference>
<keyword evidence="3" id="KW-1185">Reference proteome</keyword>
<feature type="coiled-coil region" evidence="1">
    <location>
        <begin position="100"/>
        <end position="127"/>
    </location>
</feature>